<sequence length="229" mass="25571">MADRPILFSAPTVQALLAGRKTQTRRILKPQPNMLNGGRPLNNGRGAYSTEAGWKRIRFAVGDRLYVREHWRTFASLDVTPPRDLWSPNCGHGAGILYIADGFGLAVTREGERWSGDRDDPAAFGKHRQAMHMPRWASRLTLLVTGVRIQRLQDISEEDAIAEGAELSSGFSMVSGGQMVKIAAGTYLSPVAWYHWLWDQINGKGSWEANPWVVAVTFDVLKQNIDEVR</sequence>
<dbReference type="RefSeq" id="WP_174208018.1">
    <property type="nucleotide sequence ID" value="NZ_JABUMX010000002.1"/>
</dbReference>
<proteinExistence type="predicted"/>
<organism evidence="1 2">
    <name type="scientific">Phyllobacterium pellucidum</name>
    <dbReference type="NCBI Taxonomy" id="2740464"/>
    <lineage>
        <taxon>Bacteria</taxon>
        <taxon>Pseudomonadati</taxon>
        <taxon>Pseudomonadota</taxon>
        <taxon>Alphaproteobacteria</taxon>
        <taxon>Hyphomicrobiales</taxon>
        <taxon>Phyllobacteriaceae</taxon>
        <taxon>Phyllobacterium</taxon>
    </lineage>
</organism>
<comment type="caution">
    <text evidence="1">The sequence shown here is derived from an EMBL/GenBank/DDBJ whole genome shotgun (WGS) entry which is preliminary data.</text>
</comment>
<accession>A0A849VNB6</accession>
<reference evidence="1 2" key="1">
    <citation type="submission" date="2020-05" db="EMBL/GenBank/DDBJ databases">
        <authorList>
            <person name="Kim M.K."/>
        </authorList>
    </citation>
    <scope>NUCLEOTIDE SEQUENCE [LARGE SCALE GENOMIC DNA]</scope>
    <source>
        <strain evidence="1 2">BT25</strain>
    </source>
</reference>
<gene>
    <name evidence="1" type="ORF">HQ945_09015</name>
</gene>
<name>A0A849VNB6_9HYPH</name>
<dbReference type="AlphaFoldDB" id="A0A849VNB6"/>
<evidence type="ECO:0000313" key="2">
    <source>
        <dbReference type="Proteomes" id="UP000550508"/>
    </source>
</evidence>
<dbReference type="EMBL" id="JABUMX010000002">
    <property type="protein sequence ID" value="NTS31392.1"/>
    <property type="molecule type" value="Genomic_DNA"/>
</dbReference>
<keyword evidence="2" id="KW-1185">Reference proteome</keyword>
<protein>
    <submittedName>
        <fullName evidence="1">Uncharacterized protein</fullName>
    </submittedName>
</protein>
<dbReference type="Proteomes" id="UP000550508">
    <property type="component" value="Unassembled WGS sequence"/>
</dbReference>
<evidence type="ECO:0000313" key="1">
    <source>
        <dbReference type="EMBL" id="NTS31392.1"/>
    </source>
</evidence>